<organism evidence="2 3">
    <name type="scientific">Mycolicibacter sinensis (strain JDM601)</name>
    <name type="common">Mycobacterium sinense</name>
    <dbReference type="NCBI Taxonomy" id="875328"/>
    <lineage>
        <taxon>Bacteria</taxon>
        <taxon>Bacillati</taxon>
        <taxon>Actinomycetota</taxon>
        <taxon>Actinomycetes</taxon>
        <taxon>Mycobacteriales</taxon>
        <taxon>Mycobacteriaceae</taxon>
        <taxon>Mycolicibacter</taxon>
    </lineage>
</organism>
<dbReference type="AlphaFoldDB" id="A0A1A2EWA4"/>
<evidence type="ECO:0000259" key="1">
    <source>
        <dbReference type="Pfam" id="PF02470"/>
    </source>
</evidence>
<dbReference type="PANTHER" id="PTHR33371:SF4">
    <property type="entry name" value="INTERMEMBRANE PHOSPHOLIPID TRANSPORT SYSTEM BINDING PROTEIN MLAD"/>
    <property type="match status" value="1"/>
</dbReference>
<dbReference type="EMBL" id="LZIN01000031">
    <property type="protein sequence ID" value="OBG08445.1"/>
    <property type="molecule type" value="Genomic_DNA"/>
</dbReference>
<dbReference type="InterPro" id="IPR003399">
    <property type="entry name" value="Mce/MlaD"/>
</dbReference>
<dbReference type="Pfam" id="PF02470">
    <property type="entry name" value="MlaD"/>
    <property type="match status" value="1"/>
</dbReference>
<protein>
    <submittedName>
        <fullName evidence="2">Mammalian cell entry protein</fullName>
    </submittedName>
</protein>
<dbReference type="PANTHER" id="PTHR33371">
    <property type="entry name" value="INTERMEMBRANE PHOSPHOLIPID TRANSPORT SYSTEM BINDING PROTEIN MLAD-RELATED"/>
    <property type="match status" value="1"/>
</dbReference>
<dbReference type="Proteomes" id="UP000093985">
    <property type="component" value="Unassembled WGS sequence"/>
</dbReference>
<dbReference type="OrthoDB" id="4516955at2"/>
<dbReference type="InterPro" id="IPR005693">
    <property type="entry name" value="Mce"/>
</dbReference>
<dbReference type="GO" id="GO:0005576">
    <property type="term" value="C:extracellular region"/>
    <property type="evidence" value="ECO:0007669"/>
    <property type="project" value="TreeGrafter"/>
</dbReference>
<dbReference type="InterPro" id="IPR052336">
    <property type="entry name" value="MlaD_Phospholipid_Transporter"/>
</dbReference>
<name>A0A1A2EWA4_MYCSD</name>
<gene>
    <name evidence="2" type="ORF">A5771_03845</name>
</gene>
<comment type="caution">
    <text evidence="2">The sequence shown here is derived from an EMBL/GenBank/DDBJ whole genome shotgun (WGS) entry which is preliminary data.</text>
</comment>
<feature type="domain" description="Mce/MlaD" evidence="1">
    <location>
        <begin position="37"/>
        <end position="111"/>
    </location>
</feature>
<proteinExistence type="predicted"/>
<reference evidence="3" key="1">
    <citation type="submission" date="2016-06" db="EMBL/GenBank/DDBJ databases">
        <authorList>
            <person name="Sutton G."/>
            <person name="Brinkac L."/>
            <person name="Sanka R."/>
            <person name="Adams M."/>
            <person name="Lau E."/>
            <person name="Mehaffy C."/>
            <person name="Tameris M."/>
            <person name="Hatherill M."/>
            <person name="Hanekom W."/>
            <person name="Mahomed H."/>
            <person name="Mcshane H."/>
        </authorList>
    </citation>
    <scope>NUCLEOTIDE SEQUENCE [LARGE SCALE GENOMIC DNA]</scope>
    <source>
        <strain evidence="3">852014-51077_SCH5608930-a</strain>
    </source>
</reference>
<dbReference type="RefSeq" id="WP_064854200.1">
    <property type="nucleotide sequence ID" value="NZ_LZIM01000033.1"/>
</dbReference>
<evidence type="ECO:0000313" key="2">
    <source>
        <dbReference type="EMBL" id="OBG08445.1"/>
    </source>
</evidence>
<evidence type="ECO:0000313" key="3">
    <source>
        <dbReference type="Proteomes" id="UP000093985"/>
    </source>
</evidence>
<accession>A0A1A2EWA4</accession>
<dbReference type="NCBIfam" id="TIGR00996">
    <property type="entry name" value="Mtu_fam_mce"/>
    <property type="match status" value="1"/>
</dbReference>
<sequence>MTAITTRTRSIAIGLALLAVAGILLWHLASGNRQRALTVTAQFEEAVGLYEGNAVSILGMPVGKVTEIVPKDSYVEVKLVIDKNVDIPADVQAVTVATSILTDRHVELTPPYGGGPKLRDRDVISLPRTRTPVEFDRTLAMADKLSRALEGDGQGHGPLANLIGIGAKISSGSGPDIKSALDQLSQALRLSSDNGAATGKSIASIAASLADLTQAAADNDTAIREFGSNIRALSDLIAAENLGAGSTGAKANQILDQAAALLEKNRDTLKGTVSDFGSLTVALNDNRRQVEEILDVLPLVGTNIYNAVDPSGHTLRIHPTLDKLMLNGQMAKEICNLAGIKDLGCATGTVADNAPAFGTTFFVEGMTGLLEHMAGVAK</sequence>